<sequence length="482" mass="52198">MELNYGVRSAGAKRKILRPHRFREDPGAAGEPSLGEESRVRGSIQQLKKRRLIASGEDPKVSGLSEASRDWERDFDDGSDGEEDPASIRRQVSEEAGVPGESSCEGLVSVEEGSEGGEREGSGPGNGGGGWNGEPGTGEGEGPVKPSTSPPGRHKPLGRPKLPGRPNPLGRPKLLGRAKPSGGPKPPSGLKPPSGAKPLRGPKSSSGPNLHNRPKIPIRPMSPNRPSALSRPTATSRTSATSRQKAPSRIVCSSRTTAPSKSTAHSRHKAPSRLKGLKGSSGPNIRETEIGNPGPQREGVAVEEGDCEWVEAGEGCSWGGYIMDEGEWGMEAATTSRSMAHSRVGPAARGGGSFRLRGSRPGGNGGFGRGPGPMFRELVSARDGYGFGGWEGDYDFYGGQDEQAYVNEMQFFPISRQWVRGGRSSQWEDYRHNGNGMPTFYFRNREEEESWRQWRKEKEMRMEEAGPSRDMEVEQGKRHRRR</sequence>
<reference evidence="3" key="1">
    <citation type="journal article" date="2016" name="Nature">
        <title>Genome evolution in the allotetraploid frog Xenopus laevis.</title>
        <authorList>
            <person name="Session A.M."/>
            <person name="Uno Y."/>
            <person name="Kwon T."/>
            <person name="Chapman J.A."/>
            <person name="Toyoda A."/>
            <person name="Takahashi S."/>
            <person name="Fukui A."/>
            <person name="Hikosaka A."/>
            <person name="Suzuki A."/>
            <person name="Kondo M."/>
            <person name="van Heeringen S.J."/>
            <person name="Quigley I."/>
            <person name="Heinz S."/>
            <person name="Ogino H."/>
            <person name="Ochi H."/>
            <person name="Hellsten U."/>
            <person name="Lyons J.B."/>
            <person name="Simakov O."/>
            <person name="Putnam N."/>
            <person name="Stites J."/>
            <person name="Kuroki Y."/>
            <person name="Tanaka T."/>
            <person name="Michiue T."/>
            <person name="Watanabe M."/>
            <person name="Bogdanovic O."/>
            <person name="Lister R."/>
            <person name="Georgiou G."/>
            <person name="Paranjpe S.S."/>
            <person name="van Kruijsbergen I."/>
            <person name="Shu S."/>
            <person name="Carlson J."/>
            <person name="Kinoshita T."/>
            <person name="Ohta Y."/>
            <person name="Mawaribuchi S."/>
            <person name="Jenkins J."/>
            <person name="Grimwood J."/>
            <person name="Schmutz J."/>
            <person name="Mitros T."/>
            <person name="Mozaffari S.V."/>
            <person name="Suzuki Y."/>
            <person name="Haramoto Y."/>
            <person name="Yamamoto T.S."/>
            <person name="Takagi C."/>
            <person name="Heald R."/>
            <person name="Miller K."/>
            <person name="Haudenschild C."/>
            <person name="Kitzman J."/>
            <person name="Nakayama T."/>
            <person name="Izutsu Y."/>
            <person name="Robert J."/>
            <person name="Fortriede J."/>
            <person name="Burns K."/>
            <person name="Lotay V."/>
            <person name="Karimi K."/>
            <person name="Yasuoka Y."/>
            <person name="Dichmann D.S."/>
            <person name="Flajnik M.F."/>
            <person name="Houston D.W."/>
            <person name="Shendure J."/>
            <person name="DuPasquier L."/>
            <person name="Vize P.D."/>
            <person name="Zorn A.M."/>
            <person name="Ito M."/>
            <person name="Marcotte E.M."/>
            <person name="Wallingford J.B."/>
            <person name="Ito Y."/>
            <person name="Asashima M."/>
            <person name="Ueno N."/>
            <person name="Matsuda Y."/>
            <person name="Veenstra G.J."/>
            <person name="Fujiyama A."/>
            <person name="Harland R.M."/>
            <person name="Taira M."/>
            <person name="Rokhsar D.S."/>
        </authorList>
    </citation>
    <scope>NUCLEOTIDE SEQUENCE [LARGE SCALE GENOMIC DNA]</scope>
    <source>
        <strain evidence="3">J</strain>
    </source>
</reference>
<feature type="compositionally biased region" description="Gly residues" evidence="1">
    <location>
        <begin position="360"/>
        <end position="371"/>
    </location>
</feature>
<protein>
    <submittedName>
        <fullName evidence="2">Uncharacterized protein</fullName>
    </submittedName>
</protein>
<gene>
    <name evidence="2" type="ORF">XELAEV_18027367mg</name>
</gene>
<accession>A0A974CXD7</accession>
<feature type="compositionally biased region" description="Basic and acidic residues" evidence="1">
    <location>
        <begin position="446"/>
        <end position="476"/>
    </location>
</feature>
<proteinExistence type="predicted"/>
<name>A0A974CXD7_XENLA</name>
<dbReference type="Proteomes" id="UP000694892">
    <property type="component" value="Chromosome 5L"/>
</dbReference>
<evidence type="ECO:0000313" key="3">
    <source>
        <dbReference type="Proteomes" id="UP000694892"/>
    </source>
</evidence>
<feature type="compositionally biased region" description="Polar residues" evidence="1">
    <location>
        <begin position="251"/>
        <end position="263"/>
    </location>
</feature>
<feature type="region of interest" description="Disordered" evidence="1">
    <location>
        <begin position="342"/>
        <end position="371"/>
    </location>
</feature>
<dbReference type="AlphaFoldDB" id="A0A974CXD7"/>
<feature type="compositionally biased region" description="Gly residues" evidence="1">
    <location>
        <begin position="122"/>
        <end position="141"/>
    </location>
</feature>
<evidence type="ECO:0000313" key="2">
    <source>
        <dbReference type="EMBL" id="OCT80556.1"/>
    </source>
</evidence>
<feature type="compositionally biased region" description="Acidic residues" evidence="1">
    <location>
        <begin position="73"/>
        <end position="85"/>
    </location>
</feature>
<feature type="compositionally biased region" description="Low complexity" evidence="1">
    <location>
        <begin position="227"/>
        <end position="243"/>
    </location>
</feature>
<feature type="compositionally biased region" description="Low complexity" evidence="1">
    <location>
        <begin position="100"/>
        <end position="111"/>
    </location>
</feature>
<dbReference type="OMA" id="CEWVEAG"/>
<feature type="region of interest" description="Disordered" evidence="1">
    <location>
        <begin position="446"/>
        <end position="482"/>
    </location>
</feature>
<feature type="compositionally biased region" description="Basic residues" evidence="1">
    <location>
        <begin position="264"/>
        <end position="276"/>
    </location>
</feature>
<feature type="region of interest" description="Disordered" evidence="1">
    <location>
        <begin position="17"/>
        <end position="299"/>
    </location>
</feature>
<dbReference type="EMBL" id="CM004474">
    <property type="protein sequence ID" value="OCT80556.1"/>
    <property type="molecule type" value="Genomic_DNA"/>
</dbReference>
<organism evidence="2 3">
    <name type="scientific">Xenopus laevis</name>
    <name type="common">African clawed frog</name>
    <dbReference type="NCBI Taxonomy" id="8355"/>
    <lineage>
        <taxon>Eukaryota</taxon>
        <taxon>Metazoa</taxon>
        <taxon>Chordata</taxon>
        <taxon>Craniata</taxon>
        <taxon>Vertebrata</taxon>
        <taxon>Euteleostomi</taxon>
        <taxon>Amphibia</taxon>
        <taxon>Batrachia</taxon>
        <taxon>Anura</taxon>
        <taxon>Pipoidea</taxon>
        <taxon>Pipidae</taxon>
        <taxon>Xenopodinae</taxon>
        <taxon>Xenopus</taxon>
        <taxon>Xenopus</taxon>
    </lineage>
</organism>
<evidence type="ECO:0000256" key="1">
    <source>
        <dbReference type="SAM" id="MobiDB-lite"/>
    </source>
</evidence>